<dbReference type="SUPFAM" id="SSF88659">
    <property type="entry name" value="Sigma3 and sigma4 domains of RNA polymerase sigma factors"/>
    <property type="match status" value="1"/>
</dbReference>
<dbReference type="RefSeq" id="WP_058294557.1">
    <property type="nucleotide sequence ID" value="NZ_CAMRXG010000050.1"/>
</dbReference>
<dbReference type="OrthoDB" id="1706986at2"/>
<evidence type="ECO:0000313" key="1">
    <source>
        <dbReference type="EMBL" id="PEG30385.1"/>
    </source>
</evidence>
<name>A0A2A7MFA3_9CLOT</name>
<dbReference type="InterPro" id="IPR013324">
    <property type="entry name" value="RNA_pol_sigma_r3/r4-like"/>
</dbReference>
<dbReference type="AlphaFoldDB" id="A0A2A7MFA3"/>
<keyword evidence="2" id="KW-1185">Reference proteome</keyword>
<comment type="caution">
    <text evidence="1">The sequence shown here is derived from an EMBL/GenBank/DDBJ whole genome shotgun (WGS) entry which is preliminary data.</text>
</comment>
<gene>
    <name evidence="1" type="ORF">CQ394_01265</name>
</gene>
<protein>
    <submittedName>
        <fullName evidence="1">Xanthine dehydrogenase</fullName>
    </submittedName>
</protein>
<dbReference type="STRING" id="137838.GCA_001458595_01694"/>
<organism evidence="1 2">
    <name type="scientific">Clostridium neonatale</name>
    <dbReference type="NCBI Taxonomy" id="137838"/>
    <lineage>
        <taxon>Bacteria</taxon>
        <taxon>Bacillati</taxon>
        <taxon>Bacillota</taxon>
        <taxon>Clostridia</taxon>
        <taxon>Eubacteriales</taxon>
        <taxon>Clostridiaceae</taxon>
        <taxon>Clostridium</taxon>
    </lineage>
</organism>
<reference evidence="1 2" key="1">
    <citation type="submission" date="2017-10" db="EMBL/GenBank/DDBJ databases">
        <title>Effective Description of Clostridium neonatale sp. nov. linked to necrotizing enterocolitis in neonates and a clarification of species assignable to the genus Clostridium (Prazmowski 1880) emend. Lawson and Rainey 2016.</title>
        <authorList>
            <person name="Bernard K."/>
            <person name="Burdz T."/>
            <person name="Wiebe D."/>
            <person name="Balcewich B."/>
            <person name="Alfa M."/>
            <person name="Bernier A.-M."/>
        </authorList>
    </citation>
    <scope>NUCLEOTIDE SEQUENCE [LARGE SCALE GENOMIC DNA]</scope>
    <source>
        <strain evidence="1 2">LCDC99A005</strain>
    </source>
</reference>
<evidence type="ECO:0000313" key="2">
    <source>
        <dbReference type="Proteomes" id="UP000220840"/>
    </source>
</evidence>
<proteinExistence type="predicted"/>
<accession>A0A2A7MFA3</accession>
<dbReference type="Proteomes" id="UP000220840">
    <property type="component" value="Unassembled WGS sequence"/>
</dbReference>
<sequence length="147" mass="17363">MKEKLKRTEEALYNYKRMEIAIKNIQIDIENLLNDITLKAVSYDQRGSKTNAFNSSVENEIIKREEYIKEQVDILKAKLKYNKDLKVKIEGALGELNSIEYKLINLRYFSREKKTWVAVGMELGFDKDYCVKIRSKIIKKMSELIYP</sequence>
<dbReference type="EMBL" id="PDCJ01000001">
    <property type="protein sequence ID" value="PEG30385.1"/>
    <property type="molecule type" value="Genomic_DNA"/>
</dbReference>